<keyword evidence="1" id="KW-0813">Transport</keyword>
<reference evidence="7 8" key="1">
    <citation type="submission" date="2016-06" db="EMBL/GenBank/DDBJ databases">
        <title>Complete genome sequence of a deep-branching marine Gamma Proteobacterium Woeseia oceani type strain XK5.</title>
        <authorList>
            <person name="Mu D."/>
            <person name="Du Z."/>
        </authorList>
    </citation>
    <scope>NUCLEOTIDE SEQUENCE [LARGE SCALE GENOMIC DNA]</scope>
    <source>
        <strain evidence="7 8">XK5</strain>
    </source>
</reference>
<evidence type="ECO:0000259" key="6">
    <source>
        <dbReference type="Pfam" id="PF25975"/>
    </source>
</evidence>
<feature type="domain" description="CusB-like beta-barrel" evidence="3">
    <location>
        <begin position="263"/>
        <end position="335"/>
    </location>
</feature>
<feature type="domain" description="CzcB-like C-terminal circularly permuted SH3-like" evidence="6">
    <location>
        <begin position="345"/>
        <end position="404"/>
    </location>
</feature>
<dbReference type="Gene3D" id="2.40.30.170">
    <property type="match status" value="1"/>
</dbReference>
<dbReference type="AlphaFoldDB" id="A0A193LL77"/>
<dbReference type="PROSITE" id="PS51257">
    <property type="entry name" value="PROKAR_LIPOPROTEIN"/>
    <property type="match status" value="1"/>
</dbReference>
<dbReference type="CDD" id="cd06850">
    <property type="entry name" value="biotinyl_domain"/>
    <property type="match status" value="1"/>
</dbReference>
<dbReference type="GO" id="GO:0015679">
    <property type="term" value="P:plasma membrane copper ion transport"/>
    <property type="evidence" value="ECO:0007669"/>
    <property type="project" value="TreeGrafter"/>
</dbReference>
<feature type="domain" description="CzcB-like barrel-sandwich hybrid" evidence="5">
    <location>
        <begin position="189"/>
        <end position="250"/>
    </location>
</feature>
<dbReference type="EMBL" id="CP016268">
    <property type="protein sequence ID" value="ANO53330.1"/>
    <property type="molecule type" value="Genomic_DNA"/>
</dbReference>
<feature type="chain" id="PRO_5008260408" description="RND efflux pump membrane fusion protein barrel-sandwich domain-containing protein" evidence="2">
    <location>
        <begin position="24"/>
        <end position="416"/>
    </location>
</feature>
<sequence length="416" mass="44917">MNKLAIRYWALVFSLLLAACGDAGTGSNGHEDEHGHGEEAAAMEQGPNGGRLLEDQGFVVELAIVEEAAAPQYRAWPSRNCNAVPPADVQLQVSLSRLGGRVDQISFEPSANFLRSTSPVEEPHSFTATVKASYQGRTHEWTFDSIEGRTRIAPDIARGFNVETELAGPGQVRETIGVYGHIETIPERVSAVIARFDGTVREVAVVTGETVRAGQTLATVESNDSLNVYTVTAPIAGVVTERQVNRGEQTAGRLLFRIVDTSQVWAEFSLFPADVQQVRKGMNVTFQPVGTSISVTGTIDRIDVTSQPNQTVLAHAVIDNSSGALVPGMYLAADIEIASHDVPLVVRRSGLQAFRDSTVVFAHIGDEYEVRMLDLGRQDKVWVEVLGGIEPGTPYVTANSYLIKADIEKSGASHDH</sequence>
<keyword evidence="8" id="KW-1185">Reference proteome</keyword>
<keyword evidence="2" id="KW-0732">Signal</keyword>
<evidence type="ECO:0000259" key="5">
    <source>
        <dbReference type="Pfam" id="PF25973"/>
    </source>
</evidence>
<dbReference type="RefSeq" id="WP_068619548.1">
    <property type="nucleotide sequence ID" value="NZ_CP016268.1"/>
</dbReference>
<organism evidence="7 8">
    <name type="scientific">Woeseia oceani</name>
    <dbReference type="NCBI Taxonomy" id="1548547"/>
    <lineage>
        <taxon>Bacteria</taxon>
        <taxon>Pseudomonadati</taxon>
        <taxon>Pseudomonadota</taxon>
        <taxon>Gammaproteobacteria</taxon>
        <taxon>Woeseiales</taxon>
        <taxon>Woeseiaceae</taxon>
        <taxon>Woeseia</taxon>
    </lineage>
</organism>
<evidence type="ECO:0000313" key="8">
    <source>
        <dbReference type="Proteomes" id="UP000092695"/>
    </source>
</evidence>
<dbReference type="InterPro" id="IPR051909">
    <property type="entry name" value="MFP_Cation_Efflux"/>
</dbReference>
<dbReference type="Proteomes" id="UP000092695">
    <property type="component" value="Chromosome"/>
</dbReference>
<dbReference type="Gene3D" id="2.40.50.100">
    <property type="match status" value="1"/>
</dbReference>
<dbReference type="Pfam" id="PF25954">
    <property type="entry name" value="Beta-barrel_RND_2"/>
    <property type="match status" value="1"/>
</dbReference>
<dbReference type="InterPro" id="IPR058649">
    <property type="entry name" value="CzcB_C"/>
</dbReference>
<dbReference type="PANTHER" id="PTHR30097">
    <property type="entry name" value="CATION EFFLUX SYSTEM PROTEIN CUSB"/>
    <property type="match status" value="1"/>
</dbReference>
<evidence type="ECO:0000256" key="2">
    <source>
        <dbReference type="SAM" id="SignalP"/>
    </source>
</evidence>
<dbReference type="STRING" id="1548547.BA177_16265"/>
<dbReference type="PANTHER" id="PTHR30097:SF4">
    <property type="entry name" value="SLR6042 PROTEIN"/>
    <property type="match status" value="1"/>
</dbReference>
<dbReference type="Pfam" id="PF25973">
    <property type="entry name" value="BSH_CzcB"/>
    <property type="match status" value="1"/>
</dbReference>
<feature type="domain" description="CzcB N-terminal" evidence="4">
    <location>
        <begin position="50"/>
        <end position="141"/>
    </location>
</feature>
<evidence type="ECO:0000256" key="1">
    <source>
        <dbReference type="ARBA" id="ARBA00022448"/>
    </source>
</evidence>
<dbReference type="InterPro" id="IPR058646">
    <property type="entry name" value="CzcB_N"/>
</dbReference>
<protein>
    <recommendedName>
        <fullName evidence="9">RND efflux pump membrane fusion protein barrel-sandwich domain-containing protein</fullName>
    </recommendedName>
</protein>
<dbReference type="GO" id="GO:0060003">
    <property type="term" value="P:copper ion export"/>
    <property type="evidence" value="ECO:0007669"/>
    <property type="project" value="TreeGrafter"/>
</dbReference>
<evidence type="ECO:0000259" key="4">
    <source>
        <dbReference type="Pfam" id="PF25971"/>
    </source>
</evidence>
<feature type="signal peptide" evidence="2">
    <location>
        <begin position="1"/>
        <end position="23"/>
    </location>
</feature>
<dbReference type="KEGG" id="woc:BA177_16265"/>
<dbReference type="SUPFAM" id="SSF111369">
    <property type="entry name" value="HlyD-like secretion proteins"/>
    <property type="match status" value="1"/>
</dbReference>
<dbReference type="GO" id="GO:0030313">
    <property type="term" value="C:cell envelope"/>
    <property type="evidence" value="ECO:0007669"/>
    <property type="project" value="TreeGrafter"/>
</dbReference>
<evidence type="ECO:0000259" key="3">
    <source>
        <dbReference type="Pfam" id="PF25954"/>
    </source>
</evidence>
<name>A0A193LL77_9GAMM</name>
<dbReference type="InterPro" id="IPR058792">
    <property type="entry name" value="Beta-barrel_RND_2"/>
</dbReference>
<accession>A0A193LL77</accession>
<dbReference type="Gene3D" id="2.40.420.20">
    <property type="match status" value="1"/>
</dbReference>
<gene>
    <name evidence="7" type="ORF">BA177_16265</name>
</gene>
<dbReference type="InterPro" id="IPR058647">
    <property type="entry name" value="BSH_CzcB-like"/>
</dbReference>
<evidence type="ECO:0008006" key="9">
    <source>
        <dbReference type="Google" id="ProtNLM"/>
    </source>
</evidence>
<dbReference type="Pfam" id="PF25975">
    <property type="entry name" value="CzcB_C"/>
    <property type="match status" value="1"/>
</dbReference>
<dbReference type="Pfam" id="PF25971">
    <property type="entry name" value="CzcB_N"/>
    <property type="match status" value="1"/>
</dbReference>
<proteinExistence type="predicted"/>
<evidence type="ECO:0000313" key="7">
    <source>
        <dbReference type="EMBL" id="ANO53330.1"/>
    </source>
</evidence>